<feature type="domain" description="SnoaL-like" evidence="1">
    <location>
        <begin position="16"/>
        <end position="110"/>
    </location>
</feature>
<evidence type="ECO:0000259" key="1">
    <source>
        <dbReference type="Pfam" id="PF12680"/>
    </source>
</evidence>
<sequence length="124" mass="14420">MQILDDYFILFDEARYSEESFQQLTDLFSEDIVFVLNGKSFQGKTAWQNFVRSVFQTNKDLKHMHNGWIKQEDGSFQTQWAICGNRFESGVYTQEGVDIARINENGMIAYLENKPNDAQLFSGQ</sequence>
<dbReference type="Gene3D" id="3.10.450.50">
    <property type="match status" value="1"/>
</dbReference>
<evidence type="ECO:0000313" key="5">
    <source>
        <dbReference type="Proteomes" id="UP000321598"/>
    </source>
</evidence>
<dbReference type="EMBL" id="BKAV01000015">
    <property type="protein sequence ID" value="GEQ00431.1"/>
    <property type="molecule type" value="Genomic_DNA"/>
</dbReference>
<organism evidence="3 4">
    <name type="scientific">Staphylococcus arlettae</name>
    <dbReference type="NCBI Taxonomy" id="29378"/>
    <lineage>
        <taxon>Bacteria</taxon>
        <taxon>Bacillati</taxon>
        <taxon>Bacillota</taxon>
        <taxon>Bacilli</taxon>
        <taxon>Bacillales</taxon>
        <taxon>Staphylococcaceae</taxon>
        <taxon>Staphylococcus</taxon>
    </lineage>
</organism>
<evidence type="ECO:0000313" key="2">
    <source>
        <dbReference type="EMBL" id="GEQ00431.1"/>
    </source>
</evidence>
<evidence type="ECO:0000313" key="3">
    <source>
        <dbReference type="EMBL" id="SUJ07718.1"/>
    </source>
</evidence>
<dbReference type="SUPFAM" id="SSF54427">
    <property type="entry name" value="NTF2-like"/>
    <property type="match status" value="1"/>
</dbReference>
<dbReference type="Proteomes" id="UP000254956">
    <property type="component" value="Unassembled WGS sequence"/>
</dbReference>
<evidence type="ECO:0000313" key="4">
    <source>
        <dbReference type="Proteomes" id="UP000254956"/>
    </source>
</evidence>
<dbReference type="STRING" id="1212545.SARL_06169"/>
<reference evidence="2 5" key="2">
    <citation type="submission" date="2019-07" db="EMBL/GenBank/DDBJ databases">
        <title>Whole genome shotgun sequence of Staphylococcus arlettae NBRC 109765.</title>
        <authorList>
            <person name="Hosoyama A."/>
            <person name="Uohara A."/>
            <person name="Ohji S."/>
            <person name="Ichikawa N."/>
        </authorList>
    </citation>
    <scope>NUCLEOTIDE SEQUENCE [LARGE SCALE GENOMIC DNA]</scope>
    <source>
        <strain evidence="2 5">NBRC 109765</strain>
    </source>
</reference>
<accession>A0A380BW07</accession>
<dbReference type="InterPro" id="IPR037401">
    <property type="entry name" value="SnoaL-like"/>
</dbReference>
<name>A0A380BW07_9STAP</name>
<dbReference type="AlphaFoldDB" id="A0A380BW07"/>
<dbReference type="Proteomes" id="UP000321598">
    <property type="component" value="Unassembled WGS sequence"/>
</dbReference>
<dbReference type="EMBL" id="UGZE01000001">
    <property type="protein sequence ID" value="SUJ07718.1"/>
    <property type="molecule type" value="Genomic_DNA"/>
</dbReference>
<gene>
    <name evidence="3" type="ORF">NCTC12413_00171</name>
    <name evidence="2" type="ORF">SAR03_14680</name>
</gene>
<dbReference type="OrthoDB" id="1928996at2"/>
<protein>
    <recommendedName>
        <fullName evidence="1">SnoaL-like domain-containing protein</fullName>
    </recommendedName>
</protein>
<dbReference type="RefSeq" id="WP_103388300.1">
    <property type="nucleotide sequence ID" value="NZ_BKAV01000015.1"/>
</dbReference>
<keyword evidence="5" id="KW-1185">Reference proteome</keyword>
<dbReference type="InterPro" id="IPR032710">
    <property type="entry name" value="NTF2-like_dom_sf"/>
</dbReference>
<dbReference type="Pfam" id="PF12680">
    <property type="entry name" value="SnoaL_2"/>
    <property type="match status" value="1"/>
</dbReference>
<reference evidence="3 4" key="1">
    <citation type="submission" date="2018-06" db="EMBL/GenBank/DDBJ databases">
        <authorList>
            <consortium name="Pathogen Informatics"/>
            <person name="Doyle S."/>
        </authorList>
    </citation>
    <scope>NUCLEOTIDE SEQUENCE [LARGE SCALE GENOMIC DNA]</scope>
    <source>
        <strain evidence="3 4">NCTC12413</strain>
    </source>
</reference>
<proteinExistence type="predicted"/>